<dbReference type="SUPFAM" id="SSF51126">
    <property type="entry name" value="Pectin lyase-like"/>
    <property type="match status" value="1"/>
</dbReference>
<dbReference type="RefSeq" id="WP_415864813.1">
    <property type="nucleotide sequence ID" value="NZ_CP134537.1"/>
</dbReference>
<evidence type="ECO:0000313" key="3">
    <source>
        <dbReference type="Proteomes" id="UP001302806"/>
    </source>
</evidence>
<accession>A0ABY9XQ10</accession>
<evidence type="ECO:0008006" key="4">
    <source>
        <dbReference type="Google" id="ProtNLM"/>
    </source>
</evidence>
<gene>
    <name evidence="2" type="ORF">RHP51_12635</name>
</gene>
<feature type="chain" id="PRO_5045427212" description="Right handed beta helix domain-containing protein" evidence="1">
    <location>
        <begin position="20"/>
        <end position="316"/>
    </location>
</feature>
<proteinExistence type="predicted"/>
<protein>
    <recommendedName>
        <fullName evidence="4">Right handed beta helix domain-containing protein</fullName>
    </recommendedName>
</protein>
<dbReference type="InterPro" id="IPR011050">
    <property type="entry name" value="Pectin_lyase_fold/virulence"/>
</dbReference>
<reference evidence="2 3" key="1">
    <citation type="submission" date="2023-09" db="EMBL/GenBank/DDBJ databases">
        <title>Thalassobella suaedae gen. nov., sp. nov., a marine bacterium of the family Flavobacteriaceae isolated from a halophyte Suaeda japonica.</title>
        <authorList>
            <person name="Lee S.Y."/>
            <person name="Hwang C.Y."/>
        </authorList>
    </citation>
    <scope>NUCLEOTIDE SEQUENCE [LARGE SCALE GENOMIC DNA]</scope>
    <source>
        <strain evidence="2 3">HL-DH14</strain>
    </source>
</reference>
<keyword evidence="1" id="KW-0732">Signal</keyword>
<dbReference type="EMBL" id="CP134537">
    <property type="protein sequence ID" value="WNH08016.1"/>
    <property type="molecule type" value="Genomic_DNA"/>
</dbReference>
<evidence type="ECO:0000256" key="1">
    <source>
        <dbReference type="SAM" id="SignalP"/>
    </source>
</evidence>
<organism evidence="2 3">
    <name type="scientific">Thalassobellus suaedae</name>
    <dbReference type="NCBI Taxonomy" id="3074124"/>
    <lineage>
        <taxon>Bacteria</taxon>
        <taxon>Pseudomonadati</taxon>
        <taxon>Bacteroidota</taxon>
        <taxon>Flavobacteriia</taxon>
        <taxon>Flavobacteriales</taxon>
        <taxon>Flavobacteriaceae</taxon>
        <taxon>Thalassobellus</taxon>
    </lineage>
</organism>
<name>A0ABY9XQ10_9FLAO</name>
<sequence length="316" mass="34116">MKTIFTLLCIGFISFTTLAQSKVITVDNRPNSGADYTNLATAITNTIVGDTIYVHPSATVYSAITISKPLVIVAMGHNPANSSDGERAYVGGITFTGNCANTLITGLYIGYINTSGTITNGRNIKIANNRIANYITGNNNVAYEDWVIEGNIFDSAYVNPNGANGWIIKNNIFNNSSWAMYHFNNTDSFINNIVINSSVNFAYNCTNPIVNNNIFILGTVTEVGSTNSTITFNNNLTYNFDGFSVTSLSGSNNLDNTNPQFVDAPSATFNAFYNNNYDLAGTSAAKNAGTDGTDIGVFGANFNFDVNGRPDLWYFT</sequence>
<feature type="signal peptide" evidence="1">
    <location>
        <begin position="1"/>
        <end position="19"/>
    </location>
</feature>
<dbReference type="Proteomes" id="UP001302806">
    <property type="component" value="Chromosome"/>
</dbReference>
<evidence type="ECO:0000313" key="2">
    <source>
        <dbReference type="EMBL" id="WNH08016.1"/>
    </source>
</evidence>